<feature type="compositionally biased region" description="Gly residues" evidence="1">
    <location>
        <begin position="7"/>
        <end position="19"/>
    </location>
</feature>
<proteinExistence type="predicted"/>
<feature type="compositionally biased region" description="Basic residues" evidence="1">
    <location>
        <begin position="151"/>
        <end position="161"/>
    </location>
</feature>
<protein>
    <submittedName>
        <fullName evidence="2">Uncharacterized protein</fullName>
    </submittedName>
</protein>
<sequence length="215" mass="23479">MEKMTRVGGGAGRGPGRGAARGAAPGLVLGNNLVIAPAACCDRLNGITPKRSRRRRPTAADGHLEKPHTWKKRERAHTRNDKNPRQSPTQKKHGFETEISTEAESRDRIAGDPKSSVDKRPASSISEKKTPRPRDAAAGDTAALATMSFGRRPRTRRPARRRLSLTVHDSDLSMTAKLYISHRSCFDQEKICINIFASPPRSLRGAPAPIPGRLV</sequence>
<evidence type="ECO:0000256" key="1">
    <source>
        <dbReference type="SAM" id="MobiDB-lite"/>
    </source>
</evidence>
<dbReference type="EMBL" id="BGZK01000493">
    <property type="protein sequence ID" value="GBP46976.1"/>
    <property type="molecule type" value="Genomic_DNA"/>
</dbReference>
<feature type="region of interest" description="Disordered" evidence="1">
    <location>
        <begin position="1"/>
        <end position="24"/>
    </location>
</feature>
<feature type="compositionally biased region" description="Basic and acidic residues" evidence="1">
    <location>
        <begin position="103"/>
        <end position="137"/>
    </location>
</feature>
<feature type="region of interest" description="Disordered" evidence="1">
    <location>
        <begin position="48"/>
        <end position="161"/>
    </location>
</feature>
<reference evidence="2 3" key="1">
    <citation type="journal article" date="2019" name="Commun. Biol.">
        <title>The bagworm genome reveals a unique fibroin gene that provides high tensile strength.</title>
        <authorList>
            <person name="Kono N."/>
            <person name="Nakamura H."/>
            <person name="Ohtoshi R."/>
            <person name="Tomita M."/>
            <person name="Numata K."/>
            <person name="Arakawa K."/>
        </authorList>
    </citation>
    <scope>NUCLEOTIDE SEQUENCE [LARGE SCALE GENOMIC DNA]</scope>
</reference>
<evidence type="ECO:0000313" key="3">
    <source>
        <dbReference type="Proteomes" id="UP000299102"/>
    </source>
</evidence>
<organism evidence="2 3">
    <name type="scientific">Eumeta variegata</name>
    <name type="common">Bagworm moth</name>
    <name type="synonym">Eumeta japonica</name>
    <dbReference type="NCBI Taxonomy" id="151549"/>
    <lineage>
        <taxon>Eukaryota</taxon>
        <taxon>Metazoa</taxon>
        <taxon>Ecdysozoa</taxon>
        <taxon>Arthropoda</taxon>
        <taxon>Hexapoda</taxon>
        <taxon>Insecta</taxon>
        <taxon>Pterygota</taxon>
        <taxon>Neoptera</taxon>
        <taxon>Endopterygota</taxon>
        <taxon>Lepidoptera</taxon>
        <taxon>Glossata</taxon>
        <taxon>Ditrysia</taxon>
        <taxon>Tineoidea</taxon>
        <taxon>Psychidae</taxon>
        <taxon>Oiketicinae</taxon>
        <taxon>Eumeta</taxon>
    </lineage>
</organism>
<keyword evidence="3" id="KW-1185">Reference proteome</keyword>
<evidence type="ECO:0000313" key="2">
    <source>
        <dbReference type="EMBL" id="GBP46976.1"/>
    </source>
</evidence>
<dbReference type="AlphaFoldDB" id="A0A4C1W6H3"/>
<comment type="caution">
    <text evidence="2">The sequence shown here is derived from an EMBL/GenBank/DDBJ whole genome shotgun (WGS) entry which is preliminary data.</text>
</comment>
<name>A0A4C1W6H3_EUMVA</name>
<dbReference type="Proteomes" id="UP000299102">
    <property type="component" value="Unassembled WGS sequence"/>
</dbReference>
<gene>
    <name evidence="2" type="ORF">EVAR_32495_1</name>
</gene>
<accession>A0A4C1W6H3</accession>